<dbReference type="Proteomes" id="UP001193081">
    <property type="component" value="Unassembled WGS sequence"/>
</dbReference>
<dbReference type="RefSeq" id="WP_135480242.1">
    <property type="nucleotide sequence ID" value="NZ_SIJK02000050.1"/>
</dbReference>
<organism evidence="2 3">
    <name type="scientific">Candidatus Chloroploca mongolica</name>
    <dbReference type="NCBI Taxonomy" id="2528176"/>
    <lineage>
        <taxon>Bacteria</taxon>
        <taxon>Bacillati</taxon>
        <taxon>Chloroflexota</taxon>
        <taxon>Chloroflexia</taxon>
        <taxon>Chloroflexales</taxon>
        <taxon>Chloroflexineae</taxon>
        <taxon>Oscillochloridaceae</taxon>
        <taxon>Candidatus Chloroploca</taxon>
    </lineage>
</organism>
<dbReference type="EMBL" id="SIJK02000050">
    <property type="protein sequence ID" value="MBP1467971.1"/>
    <property type="molecule type" value="Genomic_DNA"/>
</dbReference>
<accession>A0ABS4DEV8</accession>
<evidence type="ECO:0000256" key="1">
    <source>
        <dbReference type="SAM" id="MobiDB-lite"/>
    </source>
</evidence>
<evidence type="ECO:0000313" key="3">
    <source>
        <dbReference type="Proteomes" id="UP001193081"/>
    </source>
</evidence>
<gene>
    <name evidence="2" type="ORF">EYB53_019800</name>
</gene>
<proteinExistence type="predicted"/>
<sequence length="1077" mass="111227">MDQETRWQKGQSVPRAWTLGCLCQRRCCRFVQLTSLVLVILALALQPSPRPIQAQVGSPATPLNGWTFVDVVRVGQDGFTQLSAGRAGPDGVVVVSGVRNGRIGLFRIQGGTVTEVATDGTALTGGLGNLVQPGTSLSQHAILPDGDVVFASFVTGGSLNPQFRYVFRWSNGVITLAQPSTDIDPVNQTQAFDHDLLQVTSDGRWLANLTSGTFPNITTDYGLTDGTTRQSLFTFTRTSANCVGDRILRAAVNAGNVVASYREVQTRTADGDRCTEPVTNAWSVNLAGGATGTLASGTSFINGNTHTGTELSDNSLFLVNNQNQVAAVREIHNAPATFRVREQLVVFGANGEETIIQDTEGPVDGIFLADFDQEGRVLYSVSLDANPIATVLLGGPSLETDRVVGPGDALFGQTVSGVGWVARPAAVAGEGRAFAFTYGLDNGARGIALATQSPPQWNNPNGGDWGAADNWTPAVVPGANDEARFNLSAEYAVNLGTHQVGDVAIQKGEVTFRNGTLELRNAGSQLGIGARSPDNRALLTIAGTDTVVAAPAVVVGASGPGELRIESATLKPPEGMEDAVGAIMGFSTPATATVTAGGFWLWPTLAMGLTHDALLRVEEGAVVGFGSDRLFVGGSVLGLPVRNATGRVVVDNTADAGGKLNLGTLLGPVQELVIGESLIGRLEVTNGGSAIAVTTTVGTRDHGATTDGFLTVEGTTPTRVANFTSGNVGRGGLFVATGNGTDALVTVSAGGTMTLTQLSLADGAQSNALMFVDGIEIAEDGDRRSTVIAPLPPPASAPEASTDAQNSDEGNCVVGRAGRGTLNVSNGALLRCRQLAVGFNGGSRGEMNIDGLFRAVAAQVVVAGSRAEDGAMCIGRVPLCGGSGNNVRGDVILGADGQLEARIVGIGNGGRLRGSGLLIATEGVVTFDGGSIAPGVVQISRMQRSANATHQVGTLTIQGNVTISETGVISMSLLGPTSDLQDRLVVSGTLNLNGDLAFNFGNGYAPKQGDQLALIQANTVNGAPQNVVITGLEPGFEFTLAAPSGVLTLTALNDGVPSTQREQYTLYLPIVQRPDQW</sequence>
<feature type="region of interest" description="Disordered" evidence="1">
    <location>
        <begin position="786"/>
        <end position="810"/>
    </location>
</feature>
<comment type="caution">
    <text evidence="2">The sequence shown here is derived from an EMBL/GenBank/DDBJ whole genome shotgun (WGS) entry which is preliminary data.</text>
</comment>
<reference evidence="2 3" key="1">
    <citation type="submission" date="2021-03" db="EMBL/GenBank/DDBJ databases">
        <authorList>
            <person name="Grouzdev D.S."/>
        </authorList>
    </citation>
    <scope>NUCLEOTIDE SEQUENCE [LARGE SCALE GENOMIC DNA]</scope>
    <source>
        <strain evidence="2 3">M50-1</strain>
    </source>
</reference>
<name>A0ABS4DEV8_9CHLR</name>
<keyword evidence="3" id="KW-1185">Reference proteome</keyword>
<protein>
    <submittedName>
        <fullName evidence="2">Uncharacterized protein</fullName>
    </submittedName>
</protein>
<evidence type="ECO:0000313" key="2">
    <source>
        <dbReference type="EMBL" id="MBP1467971.1"/>
    </source>
</evidence>